<reference evidence="4 5" key="1">
    <citation type="journal article" date="2017" name="Int. J. Syst. Evol. Microbiol.">
        <title>Ramlibacter monticola sp. nov., isolated from forest soil.</title>
        <authorList>
            <person name="Chaudhary D.K."/>
            <person name="Kim J."/>
        </authorList>
    </citation>
    <scope>NUCLEOTIDE SEQUENCE [LARGE SCALE GENOMIC DNA]</scope>
    <source>
        <strain evidence="4 5">KACC 19175</strain>
    </source>
</reference>
<comment type="caution">
    <text evidence="4">The sequence shown here is derived from an EMBL/GenBank/DDBJ whole genome shotgun (WGS) entry which is preliminary data.</text>
</comment>
<evidence type="ECO:0000256" key="3">
    <source>
        <dbReference type="SAM" id="SignalP"/>
    </source>
</evidence>
<keyword evidence="5" id="KW-1185">Reference proteome</keyword>
<evidence type="ECO:0000256" key="2">
    <source>
        <dbReference type="PROSITE-ProRule" id="PRU00504"/>
    </source>
</evidence>
<dbReference type="RefSeq" id="WP_201673330.1">
    <property type="nucleotide sequence ID" value="NZ_JAEQNE010000001.1"/>
</dbReference>
<sequence length="355" mass="38413">MKLGRALLAGCAALLLAACASEPLEMRLDAPAEGAVRLFPSPETQEVPRYRYVGQLQGESNFRPKDGSQPGAGRRLLAWIVGLGDSTEQPLMLVRPQSGTVDRLGRVLVTDVGRAGVFVFDEAGGKLEFWDRAGPGTRFASPIAIVQGREGELLVTDSDLGRVFRLGMDGRSLGELGAGVLQRPTGITRDARSGRIYVADTHAHDIKVFEDDGRHIATWGKRGDDPGELNYPTHLALSDGVLLVADSLNARVQGFDAEGKPVLGFGQRGIYVGNMVRPKGVAADDEGNLYVVESMHDTLLVYDRRGRLLMSLTGTDSESGRFYLPAGVWIDARNRIYVADMFNARVAVFQFLGGN</sequence>
<evidence type="ECO:0000313" key="5">
    <source>
        <dbReference type="Proteomes" id="UP000599109"/>
    </source>
</evidence>
<dbReference type="PANTHER" id="PTHR24104">
    <property type="entry name" value="E3 UBIQUITIN-PROTEIN LIGASE NHLRC1-RELATED"/>
    <property type="match status" value="1"/>
</dbReference>
<evidence type="ECO:0000313" key="4">
    <source>
        <dbReference type="EMBL" id="MBL0390749.1"/>
    </source>
</evidence>
<feature type="signal peptide" evidence="3">
    <location>
        <begin position="1"/>
        <end position="20"/>
    </location>
</feature>
<dbReference type="InterPro" id="IPR011042">
    <property type="entry name" value="6-blade_b-propeller_TolB-like"/>
</dbReference>
<dbReference type="GO" id="GO:0008270">
    <property type="term" value="F:zinc ion binding"/>
    <property type="evidence" value="ECO:0007669"/>
    <property type="project" value="UniProtKB-KW"/>
</dbReference>
<accession>A0A936YY48</accession>
<organism evidence="4 5">
    <name type="scientific">Ramlibacter monticola</name>
    <dbReference type="NCBI Taxonomy" id="1926872"/>
    <lineage>
        <taxon>Bacteria</taxon>
        <taxon>Pseudomonadati</taxon>
        <taxon>Pseudomonadota</taxon>
        <taxon>Betaproteobacteria</taxon>
        <taxon>Burkholderiales</taxon>
        <taxon>Comamonadaceae</taxon>
        <taxon>Ramlibacter</taxon>
    </lineage>
</organism>
<dbReference type="InterPro" id="IPR001258">
    <property type="entry name" value="NHL_repeat"/>
</dbReference>
<dbReference type="Pfam" id="PF01436">
    <property type="entry name" value="NHL"/>
    <property type="match status" value="1"/>
</dbReference>
<gene>
    <name evidence="4" type="ORF">JJ685_06280</name>
</gene>
<dbReference type="EMBL" id="JAEQNE010000001">
    <property type="protein sequence ID" value="MBL0390749.1"/>
    <property type="molecule type" value="Genomic_DNA"/>
</dbReference>
<proteinExistence type="predicted"/>
<keyword evidence="3" id="KW-0732">Signal</keyword>
<dbReference type="PROSITE" id="PS51257">
    <property type="entry name" value="PROKAR_LIPOPROTEIN"/>
    <property type="match status" value="1"/>
</dbReference>
<dbReference type="Gene3D" id="2.120.10.30">
    <property type="entry name" value="TolB, C-terminal domain"/>
    <property type="match status" value="2"/>
</dbReference>
<dbReference type="Proteomes" id="UP000599109">
    <property type="component" value="Unassembled WGS sequence"/>
</dbReference>
<dbReference type="PROSITE" id="PS51125">
    <property type="entry name" value="NHL"/>
    <property type="match status" value="1"/>
</dbReference>
<name>A0A936YY48_9BURK</name>
<feature type="chain" id="PRO_5037366783" evidence="3">
    <location>
        <begin position="21"/>
        <end position="355"/>
    </location>
</feature>
<protein>
    <submittedName>
        <fullName evidence="4">6-bladed beta-propeller</fullName>
    </submittedName>
</protein>
<dbReference type="AlphaFoldDB" id="A0A936YY48"/>
<dbReference type="InterPro" id="IPR050952">
    <property type="entry name" value="TRIM-NHL_E3_ligases"/>
</dbReference>
<evidence type="ECO:0000256" key="1">
    <source>
        <dbReference type="ARBA" id="ARBA00022737"/>
    </source>
</evidence>
<feature type="repeat" description="NHL" evidence="2">
    <location>
        <begin position="170"/>
        <end position="212"/>
    </location>
</feature>
<dbReference type="SUPFAM" id="SSF101898">
    <property type="entry name" value="NHL repeat"/>
    <property type="match status" value="1"/>
</dbReference>
<keyword evidence="1" id="KW-0677">Repeat</keyword>
<dbReference type="PANTHER" id="PTHR24104:SF25">
    <property type="entry name" value="PROTEIN LIN-41"/>
    <property type="match status" value="1"/>
</dbReference>